<proteinExistence type="predicted"/>
<evidence type="ECO:0000259" key="2">
    <source>
        <dbReference type="Pfam" id="PF09851"/>
    </source>
</evidence>
<reference evidence="3 4" key="1">
    <citation type="submission" date="2020-08" db="EMBL/GenBank/DDBJ databases">
        <title>Genomic Encyclopedia of Archaeal and Bacterial Type Strains, Phase II (KMG-II): from individual species to whole genera.</title>
        <authorList>
            <person name="Goeker M."/>
        </authorList>
    </citation>
    <scope>NUCLEOTIDE SEQUENCE [LARGE SCALE GENOMIC DNA]</scope>
    <source>
        <strain evidence="3 4">DSM 43850</strain>
    </source>
</reference>
<sequence length="97" mass="10578">MADELGKLERLRQSGALSNAEFEAAKRRVLEPGSPAEDNTIGRAANRYVSFQMIAGVIGLIVFLVFLFTVFLPMMNRTTDLIPPSGPGINRAPVTFP</sequence>
<evidence type="ECO:0000313" key="4">
    <source>
        <dbReference type="Proteomes" id="UP000517916"/>
    </source>
</evidence>
<evidence type="ECO:0000256" key="1">
    <source>
        <dbReference type="SAM" id="Phobius"/>
    </source>
</evidence>
<dbReference type="InterPro" id="IPR018649">
    <property type="entry name" value="SHOCT"/>
</dbReference>
<keyword evidence="4" id="KW-1185">Reference proteome</keyword>
<gene>
    <name evidence="3" type="ORF">BC739_007914</name>
</gene>
<keyword evidence="1" id="KW-0472">Membrane</keyword>
<name>A0ABR6BVR9_9PSEU</name>
<keyword evidence="1" id="KW-0812">Transmembrane</keyword>
<dbReference type="Pfam" id="PF09851">
    <property type="entry name" value="SHOCT"/>
    <property type="match status" value="1"/>
</dbReference>
<dbReference type="RefSeq" id="WP_318296872.1">
    <property type="nucleotide sequence ID" value="NZ_BAAABQ010000070.1"/>
</dbReference>
<accession>A0ABR6BVR9</accession>
<protein>
    <recommendedName>
        <fullName evidence="2">SHOCT domain-containing protein</fullName>
    </recommendedName>
</protein>
<dbReference type="EMBL" id="JACJID010000007">
    <property type="protein sequence ID" value="MBA8930667.1"/>
    <property type="molecule type" value="Genomic_DNA"/>
</dbReference>
<organism evidence="3 4">
    <name type="scientific">Kutzneria viridogrisea</name>
    <dbReference type="NCBI Taxonomy" id="47990"/>
    <lineage>
        <taxon>Bacteria</taxon>
        <taxon>Bacillati</taxon>
        <taxon>Actinomycetota</taxon>
        <taxon>Actinomycetes</taxon>
        <taxon>Pseudonocardiales</taxon>
        <taxon>Pseudonocardiaceae</taxon>
        <taxon>Kutzneria</taxon>
    </lineage>
</organism>
<feature type="domain" description="SHOCT" evidence="2">
    <location>
        <begin position="3"/>
        <end position="30"/>
    </location>
</feature>
<keyword evidence="1" id="KW-1133">Transmembrane helix</keyword>
<comment type="caution">
    <text evidence="3">The sequence shown here is derived from an EMBL/GenBank/DDBJ whole genome shotgun (WGS) entry which is preliminary data.</text>
</comment>
<evidence type="ECO:0000313" key="3">
    <source>
        <dbReference type="EMBL" id="MBA8930667.1"/>
    </source>
</evidence>
<feature type="transmembrane region" description="Helical" evidence="1">
    <location>
        <begin position="53"/>
        <end position="75"/>
    </location>
</feature>
<dbReference type="Proteomes" id="UP000517916">
    <property type="component" value="Unassembled WGS sequence"/>
</dbReference>